<dbReference type="InterPro" id="IPR036721">
    <property type="entry name" value="RCK_C_sf"/>
</dbReference>
<dbReference type="EMBL" id="JBAKFJ010000001">
    <property type="protein sequence ID" value="MEX0385569.1"/>
    <property type="molecule type" value="Genomic_DNA"/>
</dbReference>
<evidence type="ECO:0000256" key="2">
    <source>
        <dbReference type="ARBA" id="ARBA00023065"/>
    </source>
</evidence>
<keyword evidence="2" id="KW-0406">Ion transport</keyword>
<keyword evidence="1" id="KW-0813">Transport</keyword>
<gene>
    <name evidence="5" type="ORF">V6X64_00995</name>
</gene>
<dbReference type="RefSeq" id="WP_367966052.1">
    <property type="nucleotide sequence ID" value="NZ_JBAKFI010000003.1"/>
</dbReference>
<dbReference type="Gene3D" id="3.40.50.720">
    <property type="entry name" value="NAD(P)-binding Rossmann-like Domain"/>
    <property type="match status" value="1"/>
</dbReference>
<dbReference type="InterPro" id="IPR003148">
    <property type="entry name" value="RCK_N"/>
</dbReference>
<proteinExistence type="predicted"/>
<evidence type="ECO:0000313" key="6">
    <source>
        <dbReference type="Proteomes" id="UP001556653"/>
    </source>
</evidence>
<evidence type="ECO:0000259" key="4">
    <source>
        <dbReference type="PROSITE" id="PS51202"/>
    </source>
</evidence>
<dbReference type="InterPro" id="IPR006037">
    <property type="entry name" value="RCK_C"/>
</dbReference>
<evidence type="ECO:0000259" key="3">
    <source>
        <dbReference type="PROSITE" id="PS51201"/>
    </source>
</evidence>
<dbReference type="Gene3D" id="3.30.70.1450">
    <property type="entry name" value="Regulator of K+ conductance, C-terminal domain"/>
    <property type="match status" value="1"/>
</dbReference>
<dbReference type="PANTHER" id="PTHR43833:SF5">
    <property type="entry name" value="TRK SYSTEM POTASSIUM UPTAKE PROTEIN TRKA"/>
    <property type="match status" value="1"/>
</dbReference>
<dbReference type="PROSITE" id="PS51201">
    <property type="entry name" value="RCK_N"/>
    <property type="match status" value="1"/>
</dbReference>
<dbReference type="SUPFAM" id="SSF116726">
    <property type="entry name" value="TrkA C-terminal domain-like"/>
    <property type="match status" value="1"/>
</dbReference>
<comment type="caution">
    <text evidence="5">The sequence shown here is derived from an EMBL/GenBank/DDBJ whole genome shotgun (WGS) entry which is preliminary data.</text>
</comment>
<name>A0ABV3S750_9GAMM</name>
<dbReference type="PANTHER" id="PTHR43833">
    <property type="entry name" value="POTASSIUM CHANNEL PROTEIN 2-RELATED-RELATED"/>
    <property type="match status" value="1"/>
</dbReference>
<feature type="domain" description="RCK C-terminal" evidence="4">
    <location>
        <begin position="136"/>
        <end position="222"/>
    </location>
</feature>
<dbReference type="Pfam" id="PF02254">
    <property type="entry name" value="TrkA_N"/>
    <property type="match status" value="1"/>
</dbReference>
<dbReference type="InterPro" id="IPR050721">
    <property type="entry name" value="Trk_Ktr_HKT_K-transport"/>
</dbReference>
<dbReference type="Proteomes" id="UP001556653">
    <property type="component" value="Unassembled WGS sequence"/>
</dbReference>
<evidence type="ECO:0000256" key="1">
    <source>
        <dbReference type="ARBA" id="ARBA00022448"/>
    </source>
</evidence>
<protein>
    <submittedName>
        <fullName evidence="5">NAD-binding protein</fullName>
    </submittedName>
</protein>
<feature type="domain" description="RCK N-terminal" evidence="3">
    <location>
        <begin position="1"/>
        <end position="123"/>
    </location>
</feature>
<accession>A0ABV3S750</accession>
<dbReference type="SUPFAM" id="SSF51735">
    <property type="entry name" value="NAD(P)-binding Rossmann-fold domains"/>
    <property type="match status" value="1"/>
</dbReference>
<dbReference type="PROSITE" id="PS51202">
    <property type="entry name" value="RCK_C"/>
    <property type="match status" value="1"/>
</dbReference>
<keyword evidence="6" id="KW-1185">Reference proteome</keyword>
<evidence type="ECO:0000313" key="5">
    <source>
        <dbReference type="EMBL" id="MEX0385569.1"/>
    </source>
</evidence>
<dbReference type="InterPro" id="IPR036291">
    <property type="entry name" value="NAD(P)-bd_dom_sf"/>
</dbReference>
<reference evidence="5 6" key="1">
    <citation type="submission" date="2024-02" db="EMBL/GenBank/DDBJ databases">
        <title>New especies of Spiribacter isolated from saline water.</title>
        <authorList>
            <person name="Leon M.J."/>
            <person name="De La Haba R."/>
            <person name="Sanchez-Porro C."/>
            <person name="Ventosa A."/>
        </authorList>
    </citation>
    <scope>NUCLEOTIDE SEQUENCE [LARGE SCALE GENOMIC DNA]</scope>
    <source>
        <strain evidence="6">ag22IC4-227</strain>
    </source>
</reference>
<sequence length="226" mass="24743">MMMVIIGAGPVGVNLIEQALAGTNNELIVVESDPKLADACAENHDVRVLSMDVGDDAFVKESELARAEALIATTDDDSTNLMAVLLAKEAGVETLTSTVSRSSHTGMFRRLGVHVLGDPERLVAQHLLDITLLPEINDVTTLRGGQQIIELRLDDDSPLIGLSAAEIRGRRLLNEDLELLARVRDGHTRPLADDDRLQQGDAIILFAAERLRGRRRRIFREKRQGG</sequence>
<organism evidence="5 6">
    <name type="scientific">Spiribacter onubensis</name>
    <dbReference type="NCBI Taxonomy" id="3122420"/>
    <lineage>
        <taxon>Bacteria</taxon>
        <taxon>Pseudomonadati</taxon>
        <taxon>Pseudomonadota</taxon>
        <taxon>Gammaproteobacteria</taxon>
        <taxon>Chromatiales</taxon>
        <taxon>Ectothiorhodospiraceae</taxon>
        <taxon>Spiribacter</taxon>
    </lineage>
</organism>